<feature type="region of interest" description="Disordered" evidence="1">
    <location>
        <begin position="49"/>
        <end position="79"/>
    </location>
</feature>
<dbReference type="AlphaFoldDB" id="A0A4C1WFX0"/>
<comment type="caution">
    <text evidence="2">The sequence shown here is derived from an EMBL/GenBank/DDBJ whole genome shotgun (WGS) entry which is preliminary data.</text>
</comment>
<feature type="compositionally biased region" description="Low complexity" evidence="1">
    <location>
        <begin position="69"/>
        <end position="79"/>
    </location>
</feature>
<evidence type="ECO:0000313" key="2">
    <source>
        <dbReference type="EMBL" id="GBP50346.1"/>
    </source>
</evidence>
<dbReference type="EMBL" id="BGZK01000563">
    <property type="protein sequence ID" value="GBP50346.1"/>
    <property type="molecule type" value="Genomic_DNA"/>
</dbReference>
<evidence type="ECO:0000313" key="3">
    <source>
        <dbReference type="Proteomes" id="UP000299102"/>
    </source>
</evidence>
<gene>
    <name evidence="2" type="ORF">EVAR_102315_1</name>
</gene>
<name>A0A4C1WFX0_EUMVA</name>
<proteinExistence type="predicted"/>
<protein>
    <submittedName>
        <fullName evidence="2">Uncharacterized protein</fullName>
    </submittedName>
</protein>
<accession>A0A4C1WFX0</accession>
<evidence type="ECO:0000256" key="1">
    <source>
        <dbReference type="SAM" id="MobiDB-lite"/>
    </source>
</evidence>
<keyword evidence="3" id="KW-1185">Reference proteome</keyword>
<sequence>MPHVLREKDIEEMLAALGTGDISEDNADVDDKNYIDYSDVYHLMNDLENENDEEPVLVNGGEHLPSDSPPVESTPSPSSAQLVATLGSNFDLKAWMSRSRGLIKKMLVLTLIRDIAIPF</sequence>
<organism evidence="2 3">
    <name type="scientific">Eumeta variegata</name>
    <name type="common">Bagworm moth</name>
    <name type="synonym">Eumeta japonica</name>
    <dbReference type="NCBI Taxonomy" id="151549"/>
    <lineage>
        <taxon>Eukaryota</taxon>
        <taxon>Metazoa</taxon>
        <taxon>Ecdysozoa</taxon>
        <taxon>Arthropoda</taxon>
        <taxon>Hexapoda</taxon>
        <taxon>Insecta</taxon>
        <taxon>Pterygota</taxon>
        <taxon>Neoptera</taxon>
        <taxon>Endopterygota</taxon>
        <taxon>Lepidoptera</taxon>
        <taxon>Glossata</taxon>
        <taxon>Ditrysia</taxon>
        <taxon>Tineoidea</taxon>
        <taxon>Psychidae</taxon>
        <taxon>Oiketicinae</taxon>
        <taxon>Eumeta</taxon>
    </lineage>
</organism>
<reference evidence="2 3" key="1">
    <citation type="journal article" date="2019" name="Commun. Biol.">
        <title>The bagworm genome reveals a unique fibroin gene that provides high tensile strength.</title>
        <authorList>
            <person name="Kono N."/>
            <person name="Nakamura H."/>
            <person name="Ohtoshi R."/>
            <person name="Tomita M."/>
            <person name="Numata K."/>
            <person name="Arakawa K."/>
        </authorList>
    </citation>
    <scope>NUCLEOTIDE SEQUENCE [LARGE SCALE GENOMIC DNA]</scope>
</reference>
<dbReference type="Proteomes" id="UP000299102">
    <property type="component" value="Unassembled WGS sequence"/>
</dbReference>